<dbReference type="RefSeq" id="WP_020913274.1">
    <property type="nucleotide sequence ID" value="NC_011566.1"/>
</dbReference>
<proteinExistence type="inferred from homology"/>
<feature type="signal peptide" evidence="3">
    <location>
        <begin position="1"/>
        <end position="21"/>
    </location>
</feature>
<evidence type="ECO:0000313" key="4">
    <source>
        <dbReference type="EMBL" id="ACJ29923.1"/>
    </source>
</evidence>
<keyword evidence="2 3" id="KW-0732">Signal</keyword>
<dbReference type="InterPro" id="IPR018635">
    <property type="entry name" value="UPF0319"/>
</dbReference>
<dbReference type="PANTHER" id="PTHR38108">
    <property type="entry name" value="UPF0319 PROTEIN YCCT"/>
    <property type="match status" value="1"/>
</dbReference>
<sequence length="239" mass="25884">MKPLLPLTAILALCGSSAAFAANLNIPMSFEYIALDGKEIETSLFNHKSELELDNGTHKIAIRYNDLVEDDFSDSETNYKSSPFVITLKVDGDYEYHMKPADGDFVKHPKKFAKSPQVVITRNDNGNVNYQVKQTNITEESFVSRLFSGNTATDIDVEAAVATGTGASAATASSTPVAPVSKASPAVAATAVTATAAAANRPVTTADDAAKAEQMLQYWWLHADEKTRKEFMSWAIKQL</sequence>
<comment type="similarity">
    <text evidence="1">Belongs to the UPF0319 family.</text>
</comment>
<dbReference type="eggNOG" id="COG3110">
    <property type="taxonomic scope" value="Bacteria"/>
</dbReference>
<evidence type="ECO:0000313" key="5">
    <source>
        <dbReference type="Proteomes" id="UP000000753"/>
    </source>
</evidence>
<keyword evidence="5" id="KW-1185">Reference proteome</keyword>
<evidence type="ECO:0000256" key="1">
    <source>
        <dbReference type="ARBA" id="ARBA00008490"/>
    </source>
</evidence>
<dbReference type="EMBL" id="CP000472">
    <property type="protein sequence ID" value="ACJ29923.1"/>
    <property type="molecule type" value="Genomic_DNA"/>
</dbReference>
<organism evidence="4 5">
    <name type="scientific">Shewanella piezotolerans (strain WP3 / JCM 13877)</name>
    <dbReference type="NCBI Taxonomy" id="225849"/>
    <lineage>
        <taxon>Bacteria</taxon>
        <taxon>Pseudomonadati</taxon>
        <taxon>Pseudomonadota</taxon>
        <taxon>Gammaproteobacteria</taxon>
        <taxon>Alteromonadales</taxon>
        <taxon>Shewanellaceae</taxon>
        <taxon>Shewanella</taxon>
    </lineage>
</organism>
<dbReference type="HOGENOM" id="CLU_1155758_0_0_6"/>
<dbReference type="Proteomes" id="UP000000753">
    <property type="component" value="Chromosome"/>
</dbReference>
<name>B8CRB5_SHEPW</name>
<accession>B8CRB5</accession>
<evidence type="ECO:0000256" key="3">
    <source>
        <dbReference type="SAM" id="SignalP"/>
    </source>
</evidence>
<dbReference type="KEGG" id="swp:swp_3217"/>
<feature type="chain" id="PRO_5002870326" evidence="3">
    <location>
        <begin position="22"/>
        <end position="239"/>
    </location>
</feature>
<gene>
    <name evidence="4" type="ordered locus">swp_3217</name>
</gene>
<dbReference type="PANTHER" id="PTHR38108:SF1">
    <property type="entry name" value="UPF0319 PROTEIN YCCT"/>
    <property type="match status" value="1"/>
</dbReference>
<dbReference type="STRING" id="225849.swp_3217"/>
<dbReference type="Pfam" id="PF09829">
    <property type="entry name" value="DUF2057"/>
    <property type="match status" value="1"/>
</dbReference>
<evidence type="ECO:0000256" key="2">
    <source>
        <dbReference type="ARBA" id="ARBA00022729"/>
    </source>
</evidence>
<dbReference type="AlphaFoldDB" id="B8CRB5"/>
<dbReference type="OrthoDB" id="5734775at2"/>
<reference evidence="4 5" key="1">
    <citation type="journal article" date="2008" name="PLoS ONE">
        <title>Environmental adaptation: genomic analysis of the piezotolerant and psychrotolerant deep-sea iron reducing bacterium Shewanella piezotolerans WP3.</title>
        <authorList>
            <person name="Wang F."/>
            <person name="Wang J."/>
            <person name="Jian H."/>
            <person name="Zhang B."/>
            <person name="Li S."/>
            <person name="Wang F."/>
            <person name="Zeng X."/>
            <person name="Gao L."/>
            <person name="Bartlett D.H."/>
            <person name="Yu J."/>
            <person name="Hu S."/>
            <person name="Xiao X."/>
        </authorList>
    </citation>
    <scope>NUCLEOTIDE SEQUENCE [LARGE SCALE GENOMIC DNA]</scope>
    <source>
        <strain evidence="5">WP3 / JCM 13877</strain>
    </source>
</reference>
<protein>
    <submittedName>
        <fullName evidence="4">Membrane protein, putative</fullName>
    </submittedName>
</protein>